<name>A0A3P2EII9_KLEPN</name>
<feature type="region of interest" description="Disordered" evidence="1">
    <location>
        <begin position="1"/>
        <end position="21"/>
    </location>
</feature>
<evidence type="ECO:0000313" key="2">
    <source>
        <dbReference type="EMBL" id="RRE43537.1"/>
    </source>
</evidence>
<dbReference type="AlphaFoldDB" id="A0A3P2EII9"/>
<organism evidence="2 3">
    <name type="scientific">Klebsiella pneumoniae</name>
    <dbReference type="NCBI Taxonomy" id="573"/>
    <lineage>
        <taxon>Bacteria</taxon>
        <taxon>Pseudomonadati</taxon>
        <taxon>Pseudomonadota</taxon>
        <taxon>Gammaproteobacteria</taxon>
        <taxon>Enterobacterales</taxon>
        <taxon>Enterobacteriaceae</taxon>
        <taxon>Klebsiella/Raoultella group</taxon>
        <taxon>Klebsiella</taxon>
        <taxon>Klebsiella pneumoniae complex</taxon>
    </lineage>
</organism>
<dbReference type="Proteomes" id="UP000272440">
    <property type="component" value="Unassembled WGS sequence"/>
</dbReference>
<reference evidence="2 3" key="1">
    <citation type="journal article" date="2019" name="Antimicrob. Agents Chemother.">
        <title>Applying Rapid Whole Genome Sequencing to Predict Phenotypic Antimicrobial Susceptibility Testing Results Among Carbapenem-Resistant Klebsiella pneumoniae Clinical Isolates.</title>
        <authorList>
            <person name="Tamma P.D."/>
            <person name="Fan Y."/>
            <person name="Bergman Y."/>
            <person name="Pertea G."/>
            <person name="Kazmi A."/>
            <person name="Lewis S."/>
            <person name="Carroll K.C."/>
            <person name="Schatz M.C."/>
            <person name="Timp W."/>
            <person name="Simner P.J."/>
        </authorList>
    </citation>
    <scope>NUCLEOTIDE SEQUENCE [LARGE SCALE GENOMIC DNA]</scope>
    <source>
        <strain evidence="2 3">KLPN_33</strain>
    </source>
</reference>
<accession>A0A3P2EII9</accession>
<protein>
    <submittedName>
        <fullName evidence="2">Uncharacterized protein</fullName>
    </submittedName>
</protein>
<comment type="caution">
    <text evidence="2">The sequence shown here is derived from an EMBL/GenBank/DDBJ whole genome shotgun (WGS) entry which is preliminary data.</text>
</comment>
<proteinExistence type="predicted"/>
<evidence type="ECO:0000256" key="1">
    <source>
        <dbReference type="SAM" id="MobiDB-lite"/>
    </source>
</evidence>
<evidence type="ECO:0000313" key="3">
    <source>
        <dbReference type="Proteomes" id="UP000272440"/>
    </source>
</evidence>
<dbReference type="EMBL" id="RCZY01000002">
    <property type="protein sequence ID" value="RRE43537.1"/>
    <property type="molecule type" value="Genomic_DNA"/>
</dbReference>
<gene>
    <name evidence="2" type="ORF">EAO28_11965</name>
</gene>
<sequence>MEREAAGVIDPTYSQGKGKNDGYGVRCITTMSVDKAPAAAERPEKRVEKCDIGRLSGGRHRLMPPEKNG</sequence>